<sequence length="286" mass="32262">MKDFLLVFSLLFSIVINAEPLYWQAKKGNQTLLIVGSIHVGDESMYPLPQAVTQFFESSDGLVVETDVRKIEGITYPPTQHLSKDVLNTQQLSQLVTVAKQLGLNAENLKDSPPWVSALQLQQAQWSLLGYVPDDGVDMRLMYKATINNKPIFSLEELQFQIDLLTNQPEDGKELLTSILDEWDNNEQVLHCLIESWSAGDQHKLIQFAELEQMSEEMVETFITQRNNAWADKLSSDYFLPNKDGNYLVVVGTLHLVGKHNLIDLLTAKGFAVQRLSTSQTASCDF</sequence>
<comment type="caution">
    <text evidence="1">The sequence shown here is derived from an EMBL/GenBank/DDBJ whole genome shotgun (WGS) entry which is preliminary data.</text>
</comment>
<dbReference type="PANTHER" id="PTHR40590:SF1">
    <property type="entry name" value="CYTOPLASMIC PROTEIN"/>
    <property type="match status" value="1"/>
</dbReference>
<dbReference type="PANTHER" id="PTHR40590">
    <property type="entry name" value="CYTOPLASMIC PROTEIN-RELATED"/>
    <property type="match status" value="1"/>
</dbReference>
<dbReference type="RefSeq" id="WP_176245964.1">
    <property type="nucleotide sequence ID" value="NZ_JAAKZK010000019.1"/>
</dbReference>
<organism evidence="1 2">
    <name type="scientific">Vibrio aestuarianus</name>
    <dbReference type="NCBI Taxonomy" id="28171"/>
    <lineage>
        <taxon>Bacteria</taxon>
        <taxon>Pseudomonadati</taxon>
        <taxon>Pseudomonadota</taxon>
        <taxon>Gammaproteobacteria</taxon>
        <taxon>Vibrionales</taxon>
        <taxon>Vibrionaceae</taxon>
        <taxon>Vibrio</taxon>
    </lineage>
</organism>
<dbReference type="EMBL" id="JAKNAP010000021">
    <property type="protein sequence ID" value="MDE1357247.1"/>
    <property type="molecule type" value="Genomic_DNA"/>
</dbReference>
<dbReference type="Pfam" id="PF01963">
    <property type="entry name" value="TraB_PrgY_gumN"/>
    <property type="match status" value="1"/>
</dbReference>
<evidence type="ECO:0000313" key="2">
    <source>
        <dbReference type="Proteomes" id="UP001140973"/>
    </source>
</evidence>
<dbReference type="InterPro" id="IPR002816">
    <property type="entry name" value="TraB/PrgY/GumN_fam"/>
</dbReference>
<dbReference type="AlphaFoldDB" id="A0A9X4FEJ5"/>
<reference evidence="1" key="1">
    <citation type="submission" date="2022-02" db="EMBL/GenBank/DDBJ databases">
        <title>Emergence and expansion in Europe of a Vibrio aestuarianus clonal complex pathogenic for oysters.</title>
        <authorList>
            <person name="Mesnil A."/>
            <person name="Travers M.-A."/>
        </authorList>
    </citation>
    <scope>NUCLEOTIDE SEQUENCE</scope>
    <source>
        <strain evidence="1">151-ITT-15-cp-1</strain>
    </source>
</reference>
<protein>
    <submittedName>
        <fullName evidence="1">TraB/GumN family protein</fullName>
    </submittedName>
</protein>
<accession>A0A9X4FEJ5</accession>
<dbReference type="Proteomes" id="UP001140973">
    <property type="component" value="Unassembled WGS sequence"/>
</dbReference>
<gene>
    <name evidence="1" type="ORF">L9W73_08025</name>
</gene>
<name>A0A9X4FEJ5_9VIBR</name>
<proteinExistence type="predicted"/>
<dbReference type="CDD" id="cd14789">
    <property type="entry name" value="Tiki"/>
    <property type="match status" value="1"/>
</dbReference>
<evidence type="ECO:0000313" key="1">
    <source>
        <dbReference type="EMBL" id="MDE1357247.1"/>
    </source>
</evidence>
<dbReference type="InterPro" id="IPR047111">
    <property type="entry name" value="YbaP-like"/>
</dbReference>